<dbReference type="STRING" id="933084.A0A067PR33"/>
<dbReference type="Pfam" id="PF00644">
    <property type="entry name" value="PARP"/>
    <property type="match status" value="1"/>
</dbReference>
<sequence>MPVYQDAQGVPGRYCTWGHKEQAKVAPMFKFFNQANMTCIFCGSNTVYGTRIFCGQLCRTSADGQAPAIFEIPPGTHHFKTVVDQLQQSWKHQGKSRPTVRHVYKIICRSFITKRYEAYRTCIETQRRLPRGNENRRWHGTTRYCNLGDPGRSNLCHSPTCGLCGIIRTSFWNQDKLGKVGPFSCASLMLTRRLVRFGRGLYFTSTASKSDDYSRNNSPSPYKALLLNLVVVGQGRKMWQNAPYLNGPPLGFDS</sequence>
<accession>A0A067PR33</accession>
<dbReference type="HOGENOM" id="CLU_039434_1_1_1"/>
<dbReference type="PANTHER" id="PTHR31681">
    <property type="entry name" value="C2H2-LIKE ZINC FINGER PROTEIN"/>
    <property type="match status" value="1"/>
</dbReference>
<dbReference type="InParanoid" id="A0A067PR33"/>
<dbReference type="EMBL" id="KL197738">
    <property type="protein sequence ID" value="KDQ52771.1"/>
    <property type="molecule type" value="Genomic_DNA"/>
</dbReference>
<proteinExistence type="predicted"/>
<keyword evidence="3" id="KW-1185">Reference proteome</keyword>
<dbReference type="InterPro" id="IPR012317">
    <property type="entry name" value="Poly(ADP-ribose)pol_cat_dom"/>
</dbReference>
<evidence type="ECO:0000313" key="2">
    <source>
        <dbReference type="EMBL" id="KDQ52771.1"/>
    </source>
</evidence>
<dbReference type="Proteomes" id="UP000027265">
    <property type="component" value="Unassembled WGS sequence"/>
</dbReference>
<dbReference type="SUPFAM" id="SSF56399">
    <property type="entry name" value="ADP-ribosylation"/>
    <property type="match status" value="1"/>
</dbReference>
<dbReference type="OrthoDB" id="9514740at2759"/>
<name>A0A067PR33_9AGAM</name>
<gene>
    <name evidence="2" type="ORF">JAAARDRAFT_476103</name>
</gene>
<dbReference type="Gene3D" id="3.90.228.10">
    <property type="match status" value="1"/>
</dbReference>
<reference evidence="3" key="1">
    <citation type="journal article" date="2014" name="Proc. Natl. Acad. Sci. U.S.A.">
        <title>Extensive sampling of basidiomycete genomes demonstrates inadequacy of the white-rot/brown-rot paradigm for wood decay fungi.</title>
        <authorList>
            <person name="Riley R."/>
            <person name="Salamov A.A."/>
            <person name="Brown D.W."/>
            <person name="Nagy L.G."/>
            <person name="Floudas D."/>
            <person name="Held B.W."/>
            <person name="Levasseur A."/>
            <person name="Lombard V."/>
            <person name="Morin E."/>
            <person name="Otillar R."/>
            <person name="Lindquist E.A."/>
            <person name="Sun H."/>
            <person name="LaButti K.M."/>
            <person name="Schmutz J."/>
            <person name="Jabbour D."/>
            <person name="Luo H."/>
            <person name="Baker S.E."/>
            <person name="Pisabarro A.G."/>
            <person name="Walton J.D."/>
            <person name="Blanchette R.A."/>
            <person name="Henrissat B."/>
            <person name="Martin F."/>
            <person name="Cullen D."/>
            <person name="Hibbett D.S."/>
            <person name="Grigoriev I.V."/>
        </authorList>
    </citation>
    <scope>NUCLEOTIDE SEQUENCE [LARGE SCALE GENOMIC DNA]</scope>
    <source>
        <strain evidence="3">MUCL 33604</strain>
    </source>
</reference>
<evidence type="ECO:0000259" key="1">
    <source>
        <dbReference type="Pfam" id="PF00644"/>
    </source>
</evidence>
<organism evidence="2 3">
    <name type="scientific">Jaapia argillacea MUCL 33604</name>
    <dbReference type="NCBI Taxonomy" id="933084"/>
    <lineage>
        <taxon>Eukaryota</taxon>
        <taxon>Fungi</taxon>
        <taxon>Dikarya</taxon>
        <taxon>Basidiomycota</taxon>
        <taxon>Agaricomycotina</taxon>
        <taxon>Agaricomycetes</taxon>
        <taxon>Agaricomycetidae</taxon>
        <taxon>Jaapiales</taxon>
        <taxon>Jaapiaceae</taxon>
        <taxon>Jaapia</taxon>
    </lineage>
</organism>
<dbReference type="AlphaFoldDB" id="A0A067PR33"/>
<protein>
    <recommendedName>
        <fullName evidence="1">PARP catalytic domain-containing protein</fullName>
    </recommendedName>
</protein>
<dbReference type="PANTHER" id="PTHR31681:SF3">
    <property type="entry name" value="OS04G0690100 PROTEIN"/>
    <property type="match status" value="1"/>
</dbReference>
<feature type="domain" description="PARP catalytic" evidence="1">
    <location>
        <begin position="77"/>
        <end position="246"/>
    </location>
</feature>
<evidence type="ECO:0000313" key="3">
    <source>
        <dbReference type="Proteomes" id="UP000027265"/>
    </source>
</evidence>
<dbReference type="GO" id="GO:0003950">
    <property type="term" value="F:NAD+ poly-ADP-ribosyltransferase activity"/>
    <property type="evidence" value="ECO:0007669"/>
    <property type="project" value="InterPro"/>
</dbReference>